<dbReference type="Gene3D" id="3.80.10.10">
    <property type="entry name" value="Ribonuclease Inhibitor"/>
    <property type="match status" value="1"/>
</dbReference>
<organism evidence="1 2">
    <name type="scientific">Tulasnella calospora MUT 4182</name>
    <dbReference type="NCBI Taxonomy" id="1051891"/>
    <lineage>
        <taxon>Eukaryota</taxon>
        <taxon>Fungi</taxon>
        <taxon>Dikarya</taxon>
        <taxon>Basidiomycota</taxon>
        <taxon>Agaricomycotina</taxon>
        <taxon>Agaricomycetes</taxon>
        <taxon>Cantharellales</taxon>
        <taxon>Tulasnellaceae</taxon>
        <taxon>Tulasnella</taxon>
    </lineage>
</organism>
<reference evidence="2" key="2">
    <citation type="submission" date="2015-01" db="EMBL/GenBank/DDBJ databases">
        <title>Evolutionary Origins and Diversification of the Mycorrhizal Mutualists.</title>
        <authorList>
            <consortium name="DOE Joint Genome Institute"/>
            <consortium name="Mycorrhizal Genomics Consortium"/>
            <person name="Kohler A."/>
            <person name="Kuo A."/>
            <person name="Nagy L.G."/>
            <person name="Floudas D."/>
            <person name="Copeland A."/>
            <person name="Barry K.W."/>
            <person name="Cichocki N."/>
            <person name="Veneault-Fourrey C."/>
            <person name="LaButti K."/>
            <person name="Lindquist E.A."/>
            <person name="Lipzen A."/>
            <person name="Lundell T."/>
            <person name="Morin E."/>
            <person name="Murat C."/>
            <person name="Riley R."/>
            <person name="Ohm R."/>
            <person name="Sun H."/>
            <person name="Tunlid A."/>
            <person name="Henrissat B."/>
            <person name="Grigoriev I.V."/>
            <person name="Hibbett D.S."/>
            <person name="Martin F."/>
        </authorList>
    </citation>
    <scope>NUCLEOTIDE SEQUENCE [LARGE SCALE GENOMIC DNA]</scope>
    <source>
        <strain evidence="2">MUT 4182</strain>
    </source>
</reference>
<gene>
    <name evidence="1" type="ORF">M407DRAFT_198427</name>
</gene>
<reference evidence="1 2" key="1">
    <citation type="submission" date="2014-04" db="EMBL/GenBank/DDBJ databases">
        <authorList>
            <consortium name="DOE Joint Genome Institute"/>
            <person name="Kuo A."/>
            <person name="Girlanda M."/>
            <person name="Perotto S."/>
            <person name="Kohler A."/>
            <person name="Nagy L.G."/>
            <person name="Floudas D."/>
            <person name="Copeland A."/>
            <person name="Barry K.W."/>
            <person name="Cichocki N."/>
            <person name="Veneault-Fourrey C."/>
            <person name="LaButti K."/>
            <person name="Lindquist E.A."/>
            <person name="Lipzen A."/>
            <person name="Lundell T."/>
            <person name="Morin E."/>
            <person name="Murat C."/>
            <person name="Sun H."/>
            <person name="Tunlid A."/>
            <person name="Henrissat B."/>
            <person name="Grigoriev I.V."/>
            <person name="Hibbett D.S."/>
            <person name="Martin F."/>
            <person name="Nordberg H.P."/>
            <person name="Cantor M.N."/>
            <person name="Hua S.X."/>
        </authorList>
    </citation>
    <scope>NUCLEOTIDE SEQUENCE [LARGE SCALE GENOMIC DNA]</scope>
    <source>
        <strain evidence="1 2">MUT 4182</strain>
    </source>
</reference>
<accession>A0A0C3QUU8</accession>
<proteinExistence type="predicted"/>
<dbReference type="Proteomes" id="UP000054248">
    <property type="component" value="Unassembled WGS sequence"/>
</dbReference>
<evidence type="ECO:0000313" key="2">
    <source>
        <dbReference type="Proteomes" id="UP000054248"/>
    </source>
</evidence>
<sequence length="363" mass="40918">MPARGLDASAVAMEKAFRMLKNLRALEIFKTYITPGMWAHLGGSIHLRRLSFQPAYVSPEVEDECFEGSRLEELRLKNAENGSSIPDQAFMLMYLESLKTIRIDVWLLTGAGNFLEEEGSPNDNLKTLDIFSEGTSLRMENEYFAAMEEVLGQYPGIVNLSTPDTMDVRPVQTLPDDVATSLKSFHGRPTNVGLFCQHMALESLSLSAVAAFPLKEEHLTAGPFQLRSLSLHGVGWEDRALGLIEQHCPQLEELKVYAFTMTKMNETDIPSLPNLKSVALMCRHTPDGSWLEVKAPSSSGWRDNEQRMIEQMWAPKLPQLTQARFNNVFSWKHFGHADGWGCVEGRDLDVTLVRGEFKRQRQL</sequence>
<dbReference type="OrthoDB" id="3140207at2759"/>
<dbReference type="AlphaFoldDB" id="A0A0C3QUU8"/>
<evidence type="ECO:0000313" key="1">
    <source>
        <dbReference type="EMBL" id="KIO33231.1"/>
    </source>
</evidence>
<dbReference type="HOGENOM" id="CLU_763325_0_0_1"/>
<dbReference type="InterPro" id="IPR032675">
    <property type="entry name" value="LRR_dom_sf"/>
</dbReference>
<dbReference type="SUPFAM" id="SSF52047">
    <property type="entry name" value="RNI-like"/>
    <property type="match status" value="1"/>
</dbReference>
<keyword evidence="2" id="KW-1185">Reference proteome</keyword>
<dbReference type="EMBL" id="KN822949">
    <property type="protein sequence ID" value="KIO33231.1"/>
    <property type="molecule type" value="Genomic_DNA"/>
</dbReference>
<name>A0A0C3QUU8_9AGAM</name>
<protein>
    <submittedName>
        <fullName evidence="1">Uncharacterized protein</fullName>
    </submittedName>
</protein>